<comment type="caution">
    <text evidence="2">The sequence shown here is derived from an EMBL/GenBank/DDBJ whole genome shotgun (WGS) entry which is preliminary data.</text>
</comment>
<dbReference type="AlphaFoldDB" id="A0A7Y2H3Q7"/>
<name>A0A7Y2H3Q7_UNCEI</name>
<dbReference type="Gene3D" id="2.60.40.4070">
    <property type="match status" value="1"/>
</dbReference>
<organism evidence="2 3">
    <name type="scientific">Eiseniibacteriota bacterium</name>
    <dbReference type="NCBI Taxonomy" id="2212470"/>
    <lineage>
        <taxon>Bacteria</taxon>
        <taxon>Candidatus Eiseniibacteriota</taxon>
    </lineage>
</organism>
<evidence type="ECO:0000313" key="2">
    <source>
        <dbReference type="EMBL" id="NNF08374.1"/>
    </source>
</evidence>
<evidence type="ECO:0000259" key="1">
    <source>
        <dbReference type="Pfam" id="PF13860"/>
    </source>
</evidence>
<dbReference type="InterPro" id="IPR025965">
    <property type="entry name" value="FlgD/Vpr_Ig-like"/>
</dbReference>
<dbReference type="InterPro" id="IPR026444">
    <property type="entry name" value="Secre_tail"/>
</dbReference>
<feature type="non-terminal residue" evidence="2">
    <location>
        <position position="1"/>
    </location>
</feature>
<sequence length="340" mass="36097">DNQAASASFTICNYDGVAHTYSWGASALAPALGCSPGGASSFLPSAGTVTVPAQSCVTIPIDIACPTGINAGSLSCWQVSVYNHDTGNLFGCRGSVRRPLWWCPKVTVGSGDVVSTPVLVSPTSSGRNVTIEVQHIGLEPAPGGDVSIQILALDGDGNASEFISLDGLPPGEPIIRQVTPGSDDELLIDFVVDYVENQPIGLDRIELLIDDDMDGAVEPVAMFFTQGSEAATVGLDDRDFNPDGDVSARPFLTLPNPFSSSGLIQFQVQGNQAKKVTLGLYDLSGRRIKIFHRKDLLEPGIHSVDWDGTDGRGQRLASGVYFLRLDADEYQETVKVVLMK</sequence>
<feature type="domain" description="FlgD/Vpr Ig-like" evidence="1">
    <location>
        <begin position="270"/>
        <end position="327"/>
    </location>
</feature>
<dbReference type="Proteomes" id="UP000547674">
    <property type="component" value="Unassembled WGS sequence"/>
</dbReference>
<reference evidence="2 3" key="1">
    <citation type="submission" date="2020-03" db="EMBL/GenBank/DDBJ databases">
        <title>Metabolic flexibility allows generalist bacteria to become dominant in a frequently disturbed ecosystem.</title>
        <authorList>
            <person name="Chen Y.-J."/>
            <person name="Leung P.M."/>
            <person name="Bay S.K."/>
            <person name="Hugenholtz P."/>
            <person name="Kessler A.J."/>
            <person name="Shelley G."/>
            <person name="Waite D.W."/>
            <person name="Cook P.L."/>
            <person name="Greening C."/>
        </authorList>
    </citation>
    <scope>NUCLEOTIDE SEQUENCE [LARGE SCALE GENOMIC DNA]</scope>
    <source>
        <strain evidence="2">SS_bin_28</strain>
    </source>
</reference>
<protein>
    <submittedName>
        <fullName evidence="2">T9SS type A sorting domain-containing protein</fullName>
    </submittedName>
</protein>
<dbReference type="Pfam" id="PF13860">
    <property type="entry name" value="FlgD_ig"/>
    <property type="match status" value="1"/>
</dbReference>
<dbReference type="NCBIfam" id="TIGR04183">
    <property type="entry name" value="Por_Secre_tail"/>
    <property type="match status" value="1"/>
</dbReference>
<gene>
    <name evidence="2" type="ORF">HKN21_16555</name>
</gene>
<dbReference type="EMBL" id="JABDJR010000664">
    <property type="protein sequence ID" value="NNF08374.1"/>
    <property type="molecule type" value="Genomic_DNA"/>
</dbReference>
<accession>A0A7Y2H3Q7</accession>
<proteinExistence type="predicted"/>
<evidence type="ECO:0000313" key="3">
    <source>
        <dbReference type="Proteomes" id="UP000547674"/>
    </source>
</evidence>